<keyword evidence="2" id="KW-0472">Membrane</keyword>
<sequence>MEFPDTCSNQQLPPARSRTPATKLVPSASAPFITTTTSSSSSPSSFSPSRLSRRRLLAGCLLALSLLSQVSHAVSCIEPSVGTFKAGDPMTLNWGPGNGEEITEIYGALICNAGKKIADVPLTGTAGPQTWVIPSVGNATTPGGTTGPCFQNSFYVEYNGKLKGSIPFFPSSFGPVKCPTIIINPAPNNNFTTTPGTSPTASTGSSTGTGKSTSSSSGGKVSPTDSVGGNGSPEPKTHVVIIVAIVAVLILALVAVVIVWRMRKQRRKRMEDAIMPWSSTNNNQFSKMSSSSMDDGHRTHATAAAVGLNKSQPAVPQPTHDYHHDDGYAYNQYPHKQGYSDVGYNEGGYDNPEDEYYNPYYATGTPASTHPTYYSGRTPHHDAHAHANSSGYFPPPPPLNSNAHGGMGPASGAVSPALASTPLTTGTLVSSSSHLRGPQALVNTEPMSEMSSQSDKRGQRGSPQAIPMKVLSPGT</sequence>
<feature type="region of interest" description="Disordered" evidence="1">
    <location>
        <begin position="1"/>
        <end position="24"/>
    </location>
</feature>
<accession>A0A9P7ZZB5</accession>
<dbReference type="AlphaFoldDB" id="A0A9P7ZZB5"/>
<evidence type="ECO:0000256" key="1">
    <source>
        <dbReference type="SAM" id="MobiDB-lite"/>
    </source>
</evidence>
<dbReference type="EMBL" id="JAIFTL010000403">
    <property type="protein sequence ID" value="KAG9319646.1"/>
    <property type="molecule type" value="Genomic_DNA"/>
</dbReference>
<comment type="caution">
    <text evidence="3">The sequence shown here is derived from an EMBL/GenBank/DDBJ whole genome shotgun (WGS) entry which is preliminary data.</text>
</comment>
<keyword evidence="2" id="KW-1133">Transmembrane helix</keyword>
<proteinExistence type="predicted"/>
<keyword evidence="2" id="KW-0812">Transmembrane</keyword>
<feature type="compositionally biased region" description="Low complexity" evidence="1">
    <location>
        <begin position="189"/>
        <end position="224"/>
    </location>
</feature>
<evidence type="ECO:0000256" key="2">
    <source>
        <dbReference type="SAM" id="Phobius"/>
    </source>
</evidence>
<gene>
    <name evidence="3" type="ORF">KVV02_004399</name>
</gene>
<name>A0A9P7ZZB5_MORAP</name>
<organism evidence="3 4">
    <name type="scientific">Mortierella alpina</name>
    <name type="common">Oleaginous fungus</name>
    <name type="synonym">Mortierella renispora</name>
    <dbReference type="NCBI Taxonomy" id="64518"/>
    <lineage>
        <taxon>Eukaryota</taxon>
        <taxon>Fungi</taxon>
        <taxon>Fungi incertae sedis</taxon>
        <taxon>Mucoromycota</taxon>
        <taxon>Mortierellomycotina</taxon>
        <taxon>Mortierellomycetes</taxon>
        <taxon>Mortierellales</taxon>
        <taxon>Mortierellaceae</taxon>
        <taxon>Mortierella</taxon>
    </lineage>
</organism>
<feature type="compositionally biased region" description="Polar residues" evidence="1">
    <location>
        <begin position="421"/>
        <end position="434"/>
    </location>
</feature>
<feature type="compositionally biased region" description="Polar residues" evidence="1">
    <location>
        <begin position="1"/>
        <end position="12"/>
    </location>
</feature>
<feature type="region of interest" description="Disordered" evidence="1">
    <location>
        <begin position="189"/>
        <end position="233"/>
    </location>
</feature>
<feature type="transmembrane region" description="Helical" evidence="2">
    <location>
        <begin position="239"/>
        <end position="260"/>
    </location>
</feature>
<feature type="region of interest" description="Disordered" evidence="1">
    <location>
        <begin position="378"/>
        <end position="475"/>
    </location>
</feature>
<protein>
    <submittedName>
        <fullName evidence="3">Uncharacterized protein</fullName>
    </submittedName>
</protein>
<reference evidence="3" key="1">
    <citation type="submission" date="2021-07" db="EMBL/GenBank/DDBJ databases">
        <title>Draft genome of Mortierella alpina, strain LL118, isolated from an aspen leaf litter sample.</title>
        <authorList>
            <person name="Yang S."/>
            <person name="Vinatzer B.A."/>
        </authorList>
    </citation>
    <scope>NUCLEOTIDE SEQUENCE</scope>
    <source>
        <strain evidence="3">LL118</strain>
    </source>
</reference>
<feature type="compositionally biased region" description="Polar residues" evidence="1">
    <location>
        <begin position="441"/>
        <end position="453"/>
    </location>
</feature>
<evidence type="ECO:0000313" key="4">
    <source>
        <dbReference type="Proteomes" id="UP000717515"/>
    </source>
</evidence>
<dbReference type="Proteomes" id="UP000717515">
    <property type="component" value="Unassembled WGS sequence"/>
</dbReference>
<evidence type="ECO:0000313" key="3">
    <source>
        <dbReference type="EMBL" id="KAG9319646.1"/>
    </source>
</evidence>